<gene>
    <name evidence="2" type="ORF">ACJ72_03902</name>
</gene>
<dbReference type="EMBL" id="LGUA01000415">
    <property type="protein sequence ID" value="OAX81758.1"/>
    <property type="molecule type" value="Genomic_DNA"/>
</dbReference>
<evidence type="ECO:0000256" key="1">
    <source>
        <dbReference type="SAM" id="MobiDB-lite"/>
    </source>
</evidence>
<proteinExistence type="predicted"/>
<accession>A0A1B7NY96</accession>
<feature type="compositionally biased region" description="Low complexity" evidence="1">
    <location>
        <begin position="14"/>
        <end position="24"/>
    </location>
</feature>
<keyword evidence="3" id="KW-1185">Reference proteome</keyword>
<feature type="region of interest" description="Disordered" evidence="1">
    <location>
        <begin position="1"/>
        <end position="28"/>
    </location>
</feature>
<name>A0A1B7NY96_9EURO</name>
<protein>
    <submittedName>
        <fullName evidence="2">Uncharacterized protein</fullName>
    </submittedName>
</protein>
<evidence type="ECO:0000313" key="3">
    <source>
        <dbReference type="Proteomes" id="UP000091918"/>
    </source>
</evidence>
<comment type="caution">
    <text evidence="2">The sequence shown here is derived from an EMBL/GenBank/DDBJ whole genome shotgun (WGS) entry which is preliminary data.</text>
</comment>
<sequence length="56" mass="6101">LEKEKLLQLGATAPPSQQSPQLQDPKCDHGSVVHCRRLHPITAPHRLSAAGDPWPS</sequence>
<reference evidence="2 3" key="1">
    <citation type="submission" date="2015-07" db="EMBL/GenBank/DDBJ databases">
        <title>Emmonsia species relationships and genome sequence.</title>
        <authorList>
            <person name="Cuomo C.A."/>
            <person name="Schwartz I.S."/>
            <person name="Kenyon C."/>
            <person name="de Hoog G.S."/>
            <person name="Govender N.P."/>
            <person name="Botha A."/>
            <person name="Moreno L."/>
            <person name="de Vries M."/>
            <person name="Munoz J.F."/>
            <person name="Stielow J.B."/>
        </authorList>
    </citation>
    <scope>NUCLEOTIDE SEQUENCE [LARGE SCALE GENOMIC DNA]</scope>
    <source>
        <strain evidence="2 3">CBS 136260</strain>
    </source>
</reference>
<dbReference type="AlphaFoldDB" id="A0A1B7NY96"/>
<dbReference type="Proteomes" id="UP000091918">
    <property type="component" value="Unassembled WGS sequence"/>
</dbReference>
<evidence type="ECO:0000313" key="2">
    <source>
        <dbReference type="EMBL" id="OAX81758.1"/>
    </source>
</evidence>
<feature type="non-terminal residue" evidence="2">
    <location>
        <position position="1"/>
    </location>
</feature>
<organism evidence="2 3">
    <name type="scientific">Emergomyces africanus</name>
    <dbReference type="NCBI Taxonomy" id="1955775"/>
    <lineage>
        <taxon>Eukaryota</taxon>
        <taxon>Fungi</taxon>
        <taxon>Dikarya</taxon>
        <taxon>Ascomycota</taxon>
        <taxon>Pezizomycotina</taxon>
        <taxon>Eurotiomycetes</taxon>
        <taxon>Eurotiomycetidae</taxon>
        <taxon>Onygenales</taxon>
        <taxon>Ajellomycetaceae</taxon>
        <taxon>Emergomyces</taxon>
    </lineage>
</organism>